<evidence type="ECO:0000313" key="4">
    <source>
        <dbReference type="EMBL" id="KAF7684572.1"/>
    </source>
</evidence>
<dbReference type="EMBL" id="SBIQ01000008">
    <property type="protein sequence ID" value="KAF7684572.1"/>
    <property type="molecule type" value="Genomic_DNA"/>
</dbReference>
<evidence type="ECO:0000256" key="2">
    <source>
        <dbReference type="ARBA" id="ARBA00012176"/>
    </source>
</evidence>
<comment type="similarity">
    <text evidence="1">Belongs to the PIGL family.</text>
</comment>
<dbReference type="Pfam" id="PF02585">
    <property type="entry name" value="PIG-L"/>
    <property type="match status" value="1"/>
</dbReference>
<evidence type="ECO:0000256" key="3">
    <source>
        <dbReference type="SAM" id="SignalP"/>
    </source>
</evidence>
<reference evidence="4 5" key="1">
    <citation type="submission" date="2019-01" db="EMBL/GenBank/DDBJ databases">
        <title>Genomes sequencing and comparative genomics of infectious freshwater microsporidia, Cucumispora dikerogammari and Thelohania contejeani.</title>
        <authorList>
            <person name="Cormier A."/>
            <person name="Giraud I."/>
            <person name="Wattier R."/>
            <person name="Teixeira M."/>
            <person name="Grandjean F."/>
            <person name="Rigaud T."/>
            <person name="Cordaux R."/>
        </authorList>
    </citation>
    <scope>NUCLEOTIDE SEQUENCE [LARGE SCALE GENOMIC DNA]</scope>
    <source>
        <strain evidence="4">T1</strain>
        <tissue evidence="4">Spores</tissue>
    </source>
</reference>
<evidence type="ECO:0000256" key="1">
    <source>
        <dbReference type="ARBA" id="ARBA00006066"/>
    </source>
</evidence>
<name>A0ABQ7I2D5_9MICR</name>
<keyword evidence="3" id="KW-0732">Signal</keyword>
<comment type="caution">
    <text evidence="4">The sequence shown here is derived from an EMBL/GenBank/DDBJ whole genome shotgun (WGS) entry which is preliminary data.</text>
</comment>
<dbReference type="Proteomes" id="UP001516464">
    <property type="component" value="Unassembled WGS sequence"/>
</dbReference>
<dbReference type="InterPro" id="IPR024078">
    <property type="entry name" value="LmbE-like_dom_sf"/>
</dbReference>
<keyword evidence="5" id="KW-1185">Reference proteome</keyword>
<dbReference type="PANTHER" id="PTHR12993">
    <property type="entry name" value="N-ACETYLGLUCOSAMINYL-PHOSPHATIDYLINOSITOL DE-N-ACETYLASE-RELATED"/>
    <property type="match status" value="1"/>
</dbReference>
<accession>A0ABQ7I2D5</accession>
<feature type="chain" id="PRO_5047244525" description="N-acetylglucosaminylphosphatidylinositol deacetylase" evidence="3">
    <location>
        <begin position="21"/>
        <end position="222"/>
    </location>
</feature>
<gene>
    <name evidence="4" type="primary">PIGL</name>
    <name evidence="4" type="ORF">TCON_0237</name>
</gene>
<sequence length="222" mass="26623">MIILYLLAFLLLRHLKRIFASKIKHNSNSLLLIAHPDDETMFFTPTLCNLKNNLTILCLSEGNYYGKGKIRKKELIELTDYLSHTLSELKIQTIILDLPDNEDWNISHVYSLLNKYHKIYKFNTIYTFDKNGVSNHKNHVFCSEVTEIFCKKNPYVKGKYLISNNIFYKYFINLNILRNGFALPYNFYFLPFKMMAFHKSQLIWFRYFYILFSNYTLYNEYS</sequence>
<feature type="signal peptide" evidence="3">
    <location>
        <begin position="1"/>
        <end position="20"/>
    </location>
</feature>
<proteinExistence type="inferred from homology"/>
<evidence type="ECO:0000313" key="5">
    <source>
        <dbReference type="Proteomes" id="UP001516464"/>
    </source>
</evidence>
<dbReference type="InterPro" id="IPR003737">
    <property type="entry name" value="GlcNAc_PI_deacetylase-related"/>
</dbReference>
<organism evidence="4 5">
    <name type="scientific">Astathelohania contejeani</name>
    <dbReference type="NCBI Taxonomy" id="164912"/>
    <lineage>
        <taxon>Eukaryota</taxon>
        <taxon>Fungi</taxon>
        <taxon>Fungi incertae sedis</taxon>
        <taxon>Microsporidia</taxon>
        <taxon>Astathelohaniidae</taxon>
        <taxon>Astathelohania</taxon>
    </lineage>
</organism>
<dbReference type="SUPFAM" id="SSF102588">
    <property type="entry name" value="LmbE-like"/>
    <property type="match status" value="1"/>
</dbReference>
<dbReference type="EC" id="3.5.1.89" evidence="2"/>
<dbReference type="Gene3D" id="3.40.50.10320">
    <property type="entry name" value="LmbE-like"/>
    <property type="match status" value="1"/>
</dbReference>
<dbReference type="PANTHER" id="PTHR12993:SF11">
    <property type="entry name" value="N-ACETYLGLUCOSAMINYL-PHOSPHATIDYLINOSITOL DE-N-ACETYLASE"/>
    <property type="match status" value="1"/>
</dbReference>
<protein>
    <recommendedName>
        <fullName evidence="2">N-acetylglucosaminylphosphatidylinositol deacetylase</fullName>
        <ecNumber evidence="2">3.5.1.89</ecNumber>
    </recommendedName>
</protein>